<dbReference type="Pfam" id="PF24102">
    <property type="entry name" value="FLAD1_M"/>
    <property type="match status" value="1"/>
</dbReference>
<dbReference type="Gene3D" id="3.40.980.10">
    <property type="entry name" value="MoaB/Mog-like domain"/>
    <property type="match status" value="1"/>
</dbReference>
<evidence type="ECO:0000313" key="2">
    <source>
        <dbReference type="EMBL" id="QDH13874.1"/>
    </source>
</evidence>
<dbReference type="KEGG" id="swf:E3E12_06375"/>
<dbReference type="Pfam" id="PF00994">
    <property type="entry name" value="MoCF_biosynth"/>
    <property type="match status" value="1"/>
</dbReference>
<dbReference type="PANTHER" id="PTHR13939">
    <property type="entry name" value="NICOTINAMIDE-NUCLEOTIDE AMIDOHYDROLASE PNCC"/>
    <property type="match status" value="1"/>
</dbReference>
<proteinExistence type="predicted"/>
<name>A0A4Y6U9I8_9PROT</name>
<dbReference type="EMBL" id="CP038231">
    <property type="protein sequence ID" value="QDH13874.1"/>
    <property type="molecule type" value="Genomic_DNA"/>
</dbReference>
<organism evidence="2 3">
    <name type="scientific">Formicincola oecophyllae</name>
    <dbReference type="NCBI Taxonomy" id="2558361"/>
    <lineage>
        <taxon>Bacteria</taxon>
        <taxon>Pseudomonadati</taxon>
        <taxon>Pseudomonadota</taxon>
        <taxon>Alphaproteobacteria</taxon>
        <taxon>Acetobacterales</taxon>
        <taxon>Acetobacteraceae</taxon>
        <taxon>Formicincola</taxon>
    </lineage>
</organism>
<dbReference type="SMART" id="SM00852">
    <property type="entry name" value="MoCF_biosynth"/>
    <property type="match status" value="1"/>
</dbReference>
<feature type="domain" description="MoaB/Mog" evidence="1">
    <location>
        <begin position="14"/>
        <end position="174"/>
    </location>
</feature>
<accession>A0A4Y6U9I8</accession>
<dbReference type="InterPro" id="IPR001453">
    <property type="entry name" value="MoaB/Mog_dom"/>
</dbReference>
<protein>
    <submittedName>
        <fullName evidence="2">Competence/damage-inducible protein A</fullName>
    </submittedName>
</protein>
<gene>
    <name evidence="2" type="ORF">E3E12_06375</name>
</gene>
<evidence type="ECO:0000313" key="3">
    <source>
        <dbReference type="Proteomes" id="UP000318709"/>
    </source>
</evidence>
<dbReference type="PANTHER" id="PTHR13939:SF0">
    <property type="entry name" value="NMN AMIDOHYDROLASE-LIKE PROTEIN YFAY"/>
    <property type="match status" value="1"/>
</dbReference>
<dbReference type="CDD" id="cd00885">
    <property type="entry name" value="cinA"/>
    <property type="match status" value="1"/>
</dbReference>
<dbReference type="AlphaFoldDB" id="A0A4Y6U9I8"/>
<dbReference type="InterPro" id="IPR050101">
    <property type="entry name" value="CinA"/>
</dbReference>
<dbReference type="InterPro" id="IPR056596">
    <property type="entry name" value="FLAD1_M"/>
</dbReference>
<dbReference type="SUPFAM" id="SSF53218">
    <property type="entry name" value="Molybdenum cofactor biosynthesis proteins"/>
    <property type="match status" value="1"/>
</dbReference>
<dbReference type="RefSeq" id="WP_141443582.1">
    <property type="nucleotide sequence ID" value="NZ_CP038231.1"/>
</dbReference>
<dbReference type="OrthoDB" id="9801454at2"/>
<dbReference type="Proteomes" id="UP000318709">
    <property type="component" value="Chromosome"/>
</dbReference>
<sequence>MTTPTSNPQPQKAAFIVIGSELLSGRVHDVNIPVLATALGRHGIDLEEVRIIPDDRKRIVEAVQDARARYDQVFTGGGIGPTHDDITASSVAEAFGVPLVLDQESDRKLQALSKPGTYNAARRKMAMLPQGAKVIENSVSTAPGFSLGNVHVLAGVPSVFKAMVAWLVPRLPQGAPVRTVGWQANGIQEGDLAQALTEAQQRFPTVELGSYPLDRWGKGQANTDGAQQPTVALTAKGRDPKALEEASKALAIIIRNLAAEPLPL</sequence>
<keyword evidence="3" id="KW-1185">Reference proteome</keyword>
<dbReference type="InterPro" id="IPR036425">
    <property type="entry name" value="MoaB/Mog-like_dom_sf"/>
</dbReference>
<evidence type="ECO:0000259" key="1">
    <source>
        <dbReference type="SMART" id="SM00852"/>
    </source>
</evidence>
<reference evidence="2 3" key="1">
    <citation type="submission" date="2019-03" db="EMBL/GenBank/DDBJ databases">
        <title>The complete genome sequence of Swingsia_sp. F3b2 LMG30590(T).</title>
        <authorList>
            <person name="Chua K.-O."/>
            <person name="Chan K.-G."/>
            <person name="See-Too W.-S."/>
        </authorList>
    </citation>
    <scope>NUCLEOTIDE SEQUENCE [LARGE SCALE GENOMIC DNA]</scope>
    <source>
        <strain evidence="2 3">F3b2</strain>
    </source>
</reference>